<evidence type="ECO:0000259" key="2">
    <source>
        <dbReference type="Pfam" id="PF00571"/>
    </source>
</evidence>
<dbReference type="InterPro" id="IPR000644">
    <property type="entry name" value="CBS_dom"/>
</dbReference>
<organism evidence="3 4">
    <name type="scientific">Spirochaeta lutea</name>
    <dbReference type="NCBI Taxonomy" id="1480694"/>
    <lineage>
        <taxon>Bacteria</taxon>
        <taxon>Pseudomonadati</taxon>
        <taxon>Spirochaetota</taxon>
        <taxon>Spirochaetia</taxon>
        <taxon>Spirochaetales</taxon>
        <taxon>Spirochaetaceae</taxon>
        <taxon>Spirochaeta</taxon>
    </lineage>
</organism>
<dbReference type="SUPFAM" id="SSF54631">
    <property type="entry name" value="CBS-domain pair"/>
    <property type="match status" value="1"/>
</dbReference>
<feature type="domain" description="Nucleotidyl transferase" evidence="1">
    <location>
        <begin position="130"/>
        <end position="353"/>
    </location>
</feature>
<dbReference type="InterPro" id="IPR046342">
    <property type="entry name" value="CBS_dom_sf"/>
</dbReference>
<dbReference type="Pfam" id="PF00571">
    <property type="entry name" value="CBS"/>
    <property type="match status" value="1"/>
</dbReference>
<comment type="caution">
    <text evidence="3">The sequence shown here is derived from an EMBL/GenBank/DDBJ whole genome shotgun (WGS) entry which is preliminary data.</text>
</comment>
<proteinExistence type="predicted"/>
<dbReference type="Pfam" id="PF00483">
    <property type="entry name" value="NTP_transferase"/>
    <property type="match status" value="1"/>
</dbReference>
<dbReference type="Gene3D" id="3.90.550.10">
    <property type="entry name" value="Spore Coat Polysaccharide Biosynthesis Protein SpsA, Chain A"/>
    <property type="match status" value="1"/>
</dbReference>
<dbReference type="PANTHER" id="PTHR22572">
    <property type="entry name" value="SUGAR-1-PHOSPHATE GUANYL TRANSFERASE"/>
    <property type="match status" value="1"/>
</dbReference>
<name>A0A098QTS0_9SPIO</name>
<dbReference type="Proteomes" id="UP000029692">
    <property type="component" value="Unassembled WGS sequence"/>
</dbReference>
<feature type="domain" description="CBS" evidence="2">
    <location>
        <begin position="13"/>
        <end position="55"/>
    </location>
</feature>
<dbReference type="EMBL" id="JNUP01000069">
    <property type="protein sequence ID" value="KGE71139.1"/>
    <property type="molecule type" value="Genomic_DNA"/>
</dbReference>
<evidence type="ECO:0000313" key="4">
    <source>
        <dbReference type="Proteomes" id="UP000029692"/>
    </source>
</evidence>
<reference evidence="3 4" key="1">
    <citation type="submission" date="2014-05" db="EMBL/GenBank/DDBJ databases">
        <title>De novo Genome Sequence of Spirocheata sp.</title>
        <authorList>
            <person name="Shivani Y."/>
            <person name="Subhash Y."/>
            <person name="Tushar L."/>
            <person name="Sasikala C."/>
            <person name="Ramana C.V."/>
        </authorList>
    </citation>
    <scope>NUCLEOTIDE SEQUENCE [LARGE SCALE GENOMIC DNA]</scope>
    <source>
        <strain evidence="3 4">JC230</strain>
    </source>
</reference>
<dbReference type="CDD" id="cd06426">
    <property type="entry name" value="NTP_transferase_like_2"/>
    <property type="match status" value="1"/>
</dbReference>
<keyword evidence="4" id="KW-1185">Reference proteome</keyword>
<evidence type="ECO:0000313" key="3">
    <source>
        <dbReference type="EMBL" id="KGE71139.1"/>
    </source>
</evidence>
<dbReference type="eggNOG" id="COG1208">
    <property type="taxonomic scope" value="Bacteria"/>
</dbReference>
<gene>
    <name evidence="3" type="ORF">DC28_12890</name>
</gene>
<dbReference type="InterPro" id="IPR005835">
    <property type="entry name" value="NTP_transferase_dom"/>
</dbReference>
<dbReference type="Gene3D" id="3.10.580.10">
    <property type="entry name" value="CBS-domain"/>
    <property type="match status" value="1"/>
</dbReference>
<dbReference type="RefSeq" id="WP_037549259.1">
    <property type="nucleotide sequence ID" value="NZ_JNUP01000069.1"/>
</dbReference>
<evidence type="ECO:0008006" key="5">
    <source>
        <dbReference type="Google" id="ProtNLM"/>
    </source>
</evidence>
<dbReference type="STRING" id="1480694.DC28_12890"/>
<protein>
    <recommendedName>
        <fullName evidence="5">Nucleotidyl transferase domain-containing protein</fullName>
    </recommendedName>
</protein>
<dbReference type="SUPFAM" id="SSF53448">
    <property type="entry name" value="Nucleotide-diphospho-sugar transferases"/>
    <property type="match status" value="1"/>
</dbReference>
<sequence length="356" mass="40791">MMHNKDIQTRRILPSNTLLDALTKMDSEHVRLLFIMDGSKLIDLVSIGDIQRALLAKIGLSTSLIDIQIGKKIIADETTPEERIKELMIELRLECMPVIKKTSRELIKIILWDDLFPEKPTARSINLPVVIMAGGEGTRLKPLTNIIPKPLVPVNDKAIVHEIMDRFSKYECSNFIMSVNYKADLIEYYFNSLDHNFDIKYISEEKPTGTAGSLSLMKDYLKTTFFVINCDILIDEDYFSILDYHRANNNELTMVSVIKHYPIPYGVINTTADGVLSSIEEKPDYIFQINSGMYVLEPHLLDEIPEDTFFHITHLIDKIKNRGGRVGVFPVSSGSWYDIGEWGELVSTYKKYRKYT</sequence>
<dbReference type="InterPro" id="IPR050486">
    <property type="entry name" value="Mannose-1P_guanyltransferase"/>
</dbReference>
<accession>A0A098QTS0</accession>
<dbReference type="InterPro" id="IPR029044">
    <property type="entry name" value="Nucleotide-diphossugar_trans"/>
</dbReference>
<dbReference type="AlphaFoldDB" id="A0A098QTS0"/>
<evidence type="ECO:0000259" key="1">
    <source>
        <dbReference type="Pfam" id="PF00483"/>
    </source>
</evidence>